<evidence type="ECO:0000256" key="1">
    <source>
        <dbReference type="ARBA" id="ARBA00001917"/>
    </source>
</evidence>
<accession>A8M121</accession>
<dbReference type="OrthoDB" id="3169239at2"/>
<evidence type="ECO:0000256" key="3">
    <source>
        <dbReference type="ARBA" id="ARBA00023002"/>
    </source>
</evidence>
<dbReference type="EMBL" id="CP000850">
    <property type="protein sequence ID" value="ABV96491.1"/>
    <property type="molecule type" value="Genomic_DNA"/>
</dbReference>
<proteinExistence type="inferred from homology"/>
<sequence length="357" mass="37912">MREITLSTALWVKATVGGLKLPHRLVMAPMTRNRSTPDGIPTQLNATYYAQRAALGLLISEGTQPCADGQGYPLTPGIYTPEQVDGWRRVADSVHRAGGHLFIQLMHAGRISHPANTPFGRQPVAPSAVPPAHLIFTTAGPQPMPVPHAMSEEEIHATVDHFRHAAAAAMAAGADGVEIHAGNGYLLHQFLSDNVNQRTDAYGGTIAGHIRFAVEVAHAVVGEIGAERTGVRISPGNTFNDIIEGDPGPVYAALVRALAALELAYLHLVSRGEDGLAMALRRAWPGTVILNRPGAEIEARAADVETGLADLVSVGTLALANPDLVARLRAGVELNEPDPATFYGGDHRGYTDYPYVP</sequence>
<dbReference type="Pfam" id="PF00724">
    <property type="entry name" value="Oxidored_FMN"/>
    <property type="match status" value="1"/>
</dbReference>
<evidence type="ECO:0000256" key="2">
    <source>
        <dbReference type="ARBA" id="ARBA00005979"/>
    </source>
</evidence>
<gene>
    <name evidence="5" type="ordered locus">Sare_0563</name>
</gene>
<dbReference type="SUPFAM" id="SSF51395">
    <property type="entry name" value="FMN-linked oxidoreductases"/>
    <property type="match status" value="1"/>
</dbReference>
<dbReference type="Gene3D" id="3.20.20.70">
    <property type="entry name" value="Aldolase class I"/>
    <property type="match status" value="1"/>
</dbReference>
<dbReference type="eggNOG" id="COG1902">
    <property type="taxonomic scope" value="Bacteria"/>
</dbReference>
<dbReference type="STRING" id="391037.Sare_0563"/>
<protein>
    <submittedName>
        <fullName evidence="5">NADH:flavin oxidoreductase/NADH oxidase</fullName>
    </submittedName>
</protein>
<evidence type="ECO:0000259" key="4">
    <source>
        <dbReference type="Pfam" id="PF00724"/>
    </source>
</evidence>
<dbReference type="CDD" id="cd02933">
    <property type="entry name" value="OYE_like_FMN"/>
    <property type="match status" value="1"/>
</dbReference>
<dbReference type="KEGG" id="saq:Sare_0563"/>
<name>A8M121_SALAI</name>
<dbReference type="PANTHER" id="PTHR22893:SF91">
    <property type="entry name" value="NADPH DEHYDROGENASE 2-RELATED"/>
    <property type="match status" value="1"/>
</dbReference>
<keyword evidence="3" id="KW-0560">Oxidoreductase</keyword>
<feature type="domain" description="NADH:flavin oxidoreductase/NADH oxidase N-terminal" evidence="4">
    <location>
        <begin position="15"/>
        <end position="335"/>
    </location>
</feature>
<organism evidence="5">
    <name type="scientific">Salinispora arenicola (strain CNS-205)</name>
    <dbReference type="NCBI Taxonomy" id="391037"/>
    <lineage>
        <taxon>Bacteria</taxon>
        <taxon>Bacillati</taxon>
        <taxon>Actinomycetota</taxon>
        <taxon>Actinomycetes</taxon>
        <taxon>Micromonosporales</taxon>
        <taxon>Micromonosporaceae</taxon>
        <taxon>Salinispora</taxon>
    </lineage>
</organism>
<dbReference type="FunFam" id="3.20.20.70:FF:000059">
    <property type="entry name" value="N-ethylmaleimide reductase, FMN-linked"/>
    <property type="match status" value="1"/>
</dbReference>
<dbReference type="PATRIC" id="fig|391037.6.peg.576"/>
<dbReference type="AlphaFoldDB" id="A8M121"/>
<dbReference type="HOGENOM" id="CLU_012153_0_1_11"/>
<dbReference type="GO" id="GO:0010181">
    <property type="term" value="F:FMN binding"/>
    <property type="evidence" value="ECO:0007669"/>
    <property type="project" value="InterPro"/>
</dbReference>
<dbReference type="InterPro" id="IPR001155">
    <property type="entry name" value="OxRdtase_FMN_N"/>
</dbReference>
<dbReference type="GO" id="GO:0016628">
    <property type="term" value="F:oxidoreductase activity, acting on the CH-CH group of donors, NAD or NADP as acceptor"/>
    <property type="evidence" value="ECO:0007669"/>
    <property type="project" value="UniProtKB-ARBA"/>
</dbReference>
<evidence type="ECO:0000313" key="5">
    <source>
        <dbReference type="EMBL" id="ABV96491.1"/>
    </source>
</evidence>
<dbReference type="InterPro" id="IPR013785">
    <property type="entry name" value="Aldolase_TIM"/>
</dbReference>
<dbReference type="PANTHER" id="PTHR22893">
    <property type="entry name" value="NADH OXIDOREDUCTASE-RELATED"/>
    <property type="match status" value="1"/>
</dbReference>
<comment type="cofactor">
    <cofactor evidence="1">
        <name>FMN</name>
        <dbReference type="ChEBI" id="CHEBI:58210"/>
    </cofactor>
</comment>
<reference evidence="5" key="1">
    <citation type="submission" date="2007-10" db="EMBL/GenBank/DDBJ databases">
        <title>Complete sequence of Salinispora arenicola CNS-205.</title>
        <authorList>
            <consortium name="US DOE Joint Genome Institute"/>
            <person name="Copeland A."/>
            <person name="Lucas S."/>
            <person name="Lapidus A."/>
            <person name="Barry K."/>
            <person name="Glavina del Rio T."/>
            <person name="Dalin E."/>
            <person name="Tice H."/>
            <person name="Pitluck S."/>
            <person name="Foster B."/>
            <person name="Schmutz J."/>
            <person name="Larimer F."/>
            <person name="Land M."/>
            <person name="Hauser L."/>
            <person name="Kyrpides N."/>
            <person name="Ivanova N."/>
            <person name="Jensen P.R."/>
            <person name="Moore B.S."/>
            <person name="Penn K."/>
            <person name="Jenkins C."/>
            <person name="Udwary D."/>
            <person name="Xiang L."/>
            <person name="Gontang E."/>
            <person name="Richardson P."/>
        </authorList>
    </citation>
    <scope>NUCLEOTIDE SEQUENCE [LARGE SCALE GENOMIC DNA]</scope>
    <source>
        <strain evidence="5">CNS-205</strain>
    </source>
</reference>
<dbReference type="InterPro" id="IPR045247">
    <property type="entry name" value="Oye-like"/>
</dbReference>
<dbReference type="GO" id="GO:0005829">
    <property type="term" value="C:cytosol"/>
    <property type="evidence" value="ECO:0007669"/>
    <property type="project" value="UniProtKB-ARBA"/>
</dbReference>
<comment type="similarity">
    <text evidence="2">Belongs to the NADH:flavin oxidoreductase/NADH oxidase family.</text>
</comment>